<comment type="caution">
    <text evidence="2">The sequence shown here is derived from an EMBL/GenBank/DDBJ whole genome shotgun (WGS) entry which is preliminary data.</text>
</comment>
<name>A0ABQ5JRR9_9EUKA</name>
<protein>
    <submittedName>
        <fullName evidence="2">Uncharacterized protein</fullName>
    </submittedName>
</protein>
<gene>
    <name evidence="2" type="ORF">ADUPG1_010525</name>
</gene>
<evidence type="ECO:0000313" key="3">
    <source>
        <dbReference type="Proteomes" id="UP001057375"/>
    </source>
</evidence>
<reference evidence="2" key="1">
    <citation type="submission" date="2022-03" db="EMBL/GenBank/DDBJ databases">
        <title>Draft genome sequence of Aduncisulcus paluster, a free-living microaerophilic Fornicata.</title>
        <authorList>
            <person name="Yuyama I."/>
            <person name="Kume K."/>
            <person name="Tamura T."/>
            <person name="Inagaki Y."/>
            <person name="Hashimoto T."/>
        </authorList>
    </citation>
    <scope>NUCLEOTIDE SEQUENCE</scope>
    <source>
        <strain evidence="2">NY0171</strain>
    </source>
</reference>
<feature type="region of interest" description="Disordered" evidence="1">
    <location>
        <begin position="148"/>
        <end position="168"/>
    </location>
</feature>
<feature type="region of interest" description="Disordered" evidence="1">
    <location>
        <begin position="46"/>
        <end position="89"/>
    </location>
</feature>
<evidence type="ECO:0000256" key="1">
    <source>
        <dbReference type="SAM" id="MobiDB-lite"/>
    </source>
</evidence>
<evidence type="ECO:0000313" key="2">
    <source>
        <dbReference type="EMBL" id="GKT14629.1"/>
    </source>
</evidence>
<keyword evidence="3" id="KW-1185">Reference proteome</keyword>
<accession>A0ABQ5JRR9</accession>
<dbReference type="Proteomes" id="UP001057375">
    <property type="component" value="Unassembled WGS sequence"/>
</dbReference>
<feature type="non-terminal residue" evidence="2">
    <location>
        <position position="253"/>
    </location>
</feature>
<organism evidence="2 3">
    <name type="scientific">Aduncisulcus paluster</name>
    <dbReference type="NCBI Taxonomy" id="2918883"/>
    <lineage>
        <taxon>Eukaryota</taxon>
        <taxon>Metamonada</taxon>
        <taxon>Carpediemonas-like organisms</taxon>
        <taxon>Aduncisulcus</taxon>
    </lineage>
</organism>
<dbReference type="EMBL" id="BQXS01011608">
    <property type="protein sequence ID" value="GKT14629.1"/>
    <property type="molecule type" value="Genomic_DNA"/>
</dbReference>
<sequence length="253" mass="27304">MAINDMIHVLGGSSCGKGTHHSIFLSACAILPSKKIIDVLSTKSRTSFDTDESSSSSSSFSYPLSPKVCSPSPADEKQESHGSSPHRTPFIKHITQNYIKSPNDANILDSLSSTLPYTLAEYDSNVNDVVLRVCIEVCVGKDKIRLREKSPKGKPPADGSSSHMKSGDIVYPPNTQIGTFSVYYLPDMISSPSYFKQIMQSVIPPLSEPKPDHPLASLLPTGTSSHSSFFFIGHSAAQVKQHSSPSHDIASLP</sequence>
<proteinExistence type="predicted"/>